<name>A0ABD2MB59_9BILA</name>
<sequence length="500" mass="57705">MPATKKKAQLDPLERRSIALLWAYNGSDLVLLTFLPGECRFDEYCQANRKNFRVLSLGTWFSIKYQRYVKCETRINVLDVSVLVEKPPLETRVIDAVVQLCVPFVCSNANPYTDQYTYKSSLGNIVLRKSQGGGPNQLLIWCSLQTIAWWKDPMLAEVVIRHTDEGKVAEETDRFGGREDTKAKGIATTTNDKNASVWRAFKPNNKAMNSCETKRNDADNYGFEQRSDGRFKRWHCQNTEPNDTKEANGKKANICSDASSLCDSWGECVDDEIDVDPDFDATNECFGGDEFVASEEKEGRINEKLEEEYKWSHYDTTHSFDWQNLNIGIVVERVEMPPNEQVDTILFSVFPLCSGERYPGILRLWTRQCLQTGQWISFRKSWSPFGSLNDGEYCAHPPMFRTLSFLGRVVVECEIIFPNKQGDEIRTTWDCPQNHLVSRSSSPTPFIRYVEDEHGLYGQRFLGTRRWAVLEHVPMDWSPTKSWWKIVHIRPIEFEKLFKN</sequence>
<evidence type="ECO:0000313" key="2">
    <source>
        <dbReference type="Proteomes" id="UP001620626"/>
    </source>
</evidence>
<gene>
    <name evidence="1" type="ORF">niasHT_001600</name>
</gene>
<protein>
    <submittedName>
        <fullName evidence="1">Uncharacterized protein</fullName>
    </submittedName>
</protein>
<reference evidence="1 2" key="1">
    <citation type="submission" date="2024-10" db="EMBL/GenBank/DDBJ databases">
        <authorList>
            <person name="Kim D."/>
        </authorList>
    </citation>
    <scope>NUCLEOTIDE SEQUENCE [LARGE SCALE GENOMIC DNA]</scope>
    <source>
        <strain evidence="1">BH-2024</strain>
    </source>
</reference>
<dbReference type="Proteomes" id="UP001620626">
    <property type="component" value="Unassembled WGS sequence"/>
</dbReference>
<dbReference type="EMBL" id="JBICBT010000064">
    <property type="protein sequence ID" value="KAL3124763.1"/>
    <property type="molecule type" value="Genomic_DNA"/>
</dbReference>
<evidence type="ECO:0000313" key="1">
    <source>
        <dbReference type="EMBL" id="KAL3124763.1"/>
    </source>
</evidence>
<proteinExistence type="predicted"/>
<dbReference type="AlphaFoldDB" id="A0ABD2MB59"/>
<comment type="caution">
    <text evidence="1">The sequence shown here is derived from an EMBL/GenBank/DDBJ whole genome shotgun (WGS) entry which is preliminary data.</text>
</comment>
<organism evidence="1 2">
    <name type="scientific">Heterodera trifolii</name>
    <dbReference type="NCBI Taxonomy" id="157864"/>
    <lineage>
        <taxon>Eukaryota</taxon>
        <taxon>Metazoa</taxon>
        <taxon>Ecdysozoa</taxon>
        <taxon>Nematoda</taxon>
        <taxon>Chromadorea</taxon>
        <taxon>Rhabditida</taxon>
        <taxon>Tylenchina</taxon>
        <taxon>Tylenchomorpha</taxon>
        <taxon>Tylenchoidea</taxon>
        <taxon>Heteroderidae</taxon>
        <taxon>Heteroderinae</taxon>
        <taxon>Heterodera</taxon>
    </lineage>
</organism>
<keyword evidence="2" id="KW-1185">Reference proteome</keyword>
<accession>A0ABD2MB59</accession>